<reference evidence="2" key="1">
    <citation type="journal article" date="2023" name="Science">
        <title>Genome structures resolve the early diversification of teleost fishes.</title>
        <authorList>
            <person name="Parey E."/>
            <person name="Louis A."/>
            <person name="Montfort J."/>
            <person name="Bouchez O."/>
            <person name="Roques C."/>
            <person name="Iampietro C."/>
            <person name="Lluch J."/>
            <person name="Castinel A."/>
            <person name="Donnadieu C."/>
            <person name="Desvignes T."/>
            <person name="Floi Bucao C."/>
            <person name="Jouanno E."/>
            <person name="Wen M."/>
            <person name="Mejri S."/>
            <person name="Dirks R."/>
            <person name="Jansen H."/>
            <person name="Henkel C."/>
            <person name="Chen W.J."/>
            <person name="Zahm M."/>
            <person name="Cabau C."/>
            <person name="Klopp C."/>
            <person name="Thompson A.W."/>
            <person name="Robinson-Rechavi M."/>
            <person name="Braasch I."/>
            <person name="Lecointre G."/>
            <person name="Bobe J."/>
            <person name="Postlethwait J.H."/>
            <person name="Berthelot C."/>
            <person name="Roest Crollius H."/>
            <person name="Guiguen Y."/>
        </authorList>
    </citation>
    <scope>NUCLEOTIDE SEQUENCE</scope>
    <source>
        <strain evidence="2">Concon-B</strain>
    </source>
</reference>
<proteinExistence type="predicted"/>
<evidence type="ECO:0000256" key="1">
    <source>
        <dbReference type="SAM" id="SignalP"/>
    </source>
</evidence>
<evidence type="ECO:0000313" key="2">
    <source>
        <dbReference type="EMBL" id="KAJ8281808.1"/>
    </source>
</evidence>
<protein>
    <submittedName>
        <fullName evidence="2">Uncharacterized protein</fullName>
    </submittedName>
</protein>
<keyword evidence="1" id="KW-0732">Signal</keyword>
<feature type="chain" id="PRO_5040452092" evidence="1">
    <location>
        <begin position="17"/>
        <end position="131"/>
    </location>
</feature>
<keyword evidence="3" id="KW-1185">Reference proteome</keyword>
<gene>
    <name evidence="2" type="ORF">COCON_G00043270</name>
</gene>
<feature type="signal peptide" evidence="1">
    <location>
        <begin position="1"/>
        <end position="16"/>
    </location>
</feature>
<evidence type="ECO:0000313" key="3">
    <source>
        <dbReference type="Proteomes" id="UP001152803"/>
    </source>
</evidence>
<organism evidence="2 3">
    <name type="scientific">Conger conger</name>
    <name type="common">Conger eel</name>
    <name type="synonym">Muraena conger</name>
    <dbReference type="NCBI Taxonomy" id="82655"/>
    <lineage>
        <taxon>Eukaryota</taxon>
        <taxon>Metazoa</taxon>
        <taxon>Chordata</taxon>
        <taxon>Craniata</taxon>
        <taxon>Vertebrata</taxon>
        <taxon>Euteleostomi</taxon>
        <taxon>Actinopterygii</taxon>
        <taxon>Neopterygii</taxon>
        <taxon>Teleostei</taxon>
        <taxon>Anguilliformes</taxon>
        <taxon>Congridae</taxon>
        <taxon>Conger</taxon>
    </lineage>
</organism>
<accession>A0A9Q1DU03</accession>
<dbReference type="Proteomes" id="UP001152803">
    <property type="component" value="Unassembled WGS sequence"/>
</dbReference>
<dbReference type="EMBL" id="JAFJMO010000003">
    <property type="protein sequence ID" value="KAJ8281808.1"/>
    <property type="molecule type" value="Genomic_DNA"/>
</dbReference>
<comment type="caution">
    <text evidence="2">The sequence shown here is derived from an EMBL/GenBank/DDBJ whole genome shotgun (WGS) entry which is preliminary data.</text>
</comment>
<name>A0A9Q1DU03_CONCO</name>
<sequence>MSLCFRLIRLARLCMSSSLYGPSKEGDSRGLALLQEDAGQRQLQSGLQHLDGQRLQLQHQVQLGGRGAGVLFHVHTGGGQHLPLALLLLRGGRQSRHSRDSQNVFISIKVLKCENTKKVIKGLSRFVHTLQ</sequence>
<dbReference type="AlphaFoldDB" id="A0A9Q1DU03"/>